<feature type="non-terminal residue" evidence="2">
    <location>
        <position position="1"/>
    </location>
</feature>
<comment type="caution">
    <text evidence="2">The sequence shown here is derived from an EMBL/GenBank/DDBJ whole genome shotgun (WGS) entry which is preliminary data.</text>
</comment>
<dbReference type="EMBL" id="BTRK01000001">
    <property type="protein sequence ID" value="GMR31789.1"/>
    <property type="molecule type" value="Genomic_DNA"/>
</dbReference>
<gene>
    <name evidence="2" type="ORF">PMAYCL1PPCAC_01984</name>
</gene>
<dbReference type="PANTHER" id="PTHR11909">
    <property type="entry name" value="CASEIN KINASE-RELATED"/>
    <property type="match status" value="1"/>
</dbReference>
<evidence type="ECO:0000313" key="2">
    <source>
        <dbReference type="EMBL" id="GMR31789.1"/>
    </source>
</evidence>
<dbReference type="SUPFAM" id="SSF56112">
    <property type="entry name" value="Protein kinase-like (PK-like)"/>
    <property type="match status" value="1"/>
</dbReference>
<feature type="domain" description="Protein kinase" evidence="1">
    <location>
        <begin position="22"/>
        <end position="338"/>
    </location>
</feature>
<dbReference type="GO" id="GO:0005524">
    <property type="term" value="F:ATP binding"/>
    <property type="evidence" value="ECO:0007669"/>
    <property type="project" value="InterPro"/>
</dbReference>
<dbReference type="Gene3D" id="1.10.510.10">
    <property type="entry name" value="Transferase(Phosphotransferase) domain 1"/>
    <property type="match status" value="1"/>
</dbReference>
<proteinExistence type="predicted"/>
<reference evidence="3" key="1">
    <citation type="submission" date="2022-10" db="EMBL/GenBank/DDBJ databases">
        <title>Genome assembly of Pristionchus species.</title>
        <authorList>
            <person name="Yoshida K."/>
            <person name="Sommer R.J."/>
        </authorList>
    </citation>
    <scope>NUCLEOTIDE SEQUENCE [LARGE SCALE GENOMIC DNA]</scope>
    <source>
        <strain evidence="3">RS5460</strain>
    </source>
</reference>
<dbReference type="InterPro" id="IPR050235">
    <property type="entry name" value="CK1_Ser-Thr_kinase"/>
</dbReference>
<keyword evidence="3" id="KW-1185">Reference proteome</keyword>
<dbReference type="InterPro" id="IPR011009">
    <property type="entry name" value="Kinase-like_dom_sf"/>
</dbReference>
<name>A0AAN5C7I0_9BILA</name>
<sequence>IEEEFTDALSPLMLVATLNSTFTFDKEMKQAGFGWTFVGTRRSDKLPIAASEEGNEEGKIMRVLQQEAFVADLLSQDDRSLSNFIYSSMDYGIHEPWFFTASSGFAESLPNMIDTLKEKDELDRGTIVKAATQMFLAIEGLHRAKIIHGNIRPENFVIGSRHNNRKIMLMDFACASGSSMEFPRAQPLSDLTYASRSRQRDFEATRKDDLESWLYCVMEMYHKELVPWTNEKIVDKSSSSYLTNMLKLKRAFCTGKMWKSMLNIVPDEFGRIMEVQRKVRRYHSPDYSLTWHLLVTACIRYEVEPFAYFSWNRGNTGNPVIHSKYQTTPVTLQIADID</sequence>
<organism evidence="2 3">
    <name type="scientific">Pristionchus mayeri</name>
    <dbReference type="NCBI Taxonomy" id="1317129"/>
    <lineage>
        <taxon>Eukaryota</taxon>
        <taxon>Metazoa</taxon>
        <taxon>Ecdysozoa</taxon>
        <taxon>Nematoda</taxon>
        <taxon>Chromadorea</taxon>
        <taxon>Rhabditida</taxon>
        <taxon>Rhabditina</taxon>
        <taxon>Diplogasteromorpha</taxon>
        <taxon>Diplogasteroidea</taxon>
        <taxon>Neodiplogasteridae</taxon>
        <taxon>Pristionchus</taxon>
    </lineage>
</organism>
<dbReference type="GO" id="GO:0004672">
    <property type="term" value="F:protein kinase activity"/>
    <property type="evidence" value="ECO:0007669"/>
    <property type="project" value="InterPro"/>
</dbReference>
<evidence type="ECO:0000259" key="1">
    <source>
        <dbReference type="PROSITE" id="PS50011"/>
    </source>
</evidence>
<dbReference type="PROSITE" id="PS50011">
    <property type="entry name" value="PROTEIN_KINASE_DOM"/>
    <property type="match status" value="1"/>
</dbReference>
<protein>
    <recommendedName>
        <fullName evidence="1">Protein kinase domain-containing protein</fullName>
    </recommendedName>
</protein>
<accession>A0AAN5C7I0</accession>
<dbReference type="AlphaFoldDB" id="A0AAN5C7I0"/>
<evidence type="ECO:0000313" key="3">
    <source>
        <dbReference type="Proteomes" id="UP001328107"/>
    </source>
</evidence>
<dbReference type="Proteomes" id="UP001328107">
    <property type="component" value="Unassembled WGS sequence"/>
</dbReference>
<dbReference type="InterPro" id="IPR000719">
    <property type="entry name" value="Prot_kinase_dom"/>
</dbReference>